<feature type="signal peptide" evidence="5">
    <location>
        <begin position="1"/>
        <end position="29"/>
    </location>
</feature>
<dbReference type="InterPro" id="IPR013783">
    <property type="entry name" value="Ig-like_fold"/>
</dbReference>
<dbReference type="GO" id="GO:0005975">
    <property type="term" value="P:carbohydrate metabolic process"/>
    <property type="evidence" value="ECO:0007669"/>
    <property type="project" value="InterPro"/>
</dbReference>
<evidence type="ECO:0000313" key="7">
    <source>
        <dbReference type="EMBL" id="HIZ75719.1"/>
    </source>
</evidence>
<dbReference type="EMBL" id="DXAY01000254">
    <property type="protein sequence ID" value="HIZ75719.1"/>
    <property type="molecule type" value="Genomic_DNA"/>
</dbReference>
<dbReference type="Gene3D" id="2.115.10.20">
    <property type="entry name" value="Glycosyl hydrolase domain, family 43"/>
    <property type="match status" value="1"/>
</dbReference>
<dbReference type="Pfam" id="PF13385">
    <property type="entry name" value="Laminin_G_3"/>
    <property type="match status" value="2"/>
</dbReference>
<proteinExistence type="inferred from homology"/>
<dbReference type="SUPFAM" id="SSF75005">
    <property type="entry name" value="Arabinanase/levansucrase/invertase"/>
    <property type="match status" value="2"/>
</dbReference>
<dbReference type="CDD" id="cd18819">
    <property type="entry name" value="GH43_LbAraf43-like"/>
    <property type="match status" value="1"/>
</dbReference>
<evidence type="ECO:0000313" key="8">
    <source>
        <dbReference type="Proteomes" id="UP000824116"/>
    </source>
</evidence>
<feature type="chain" id="PRO_5038504270" evidence="5">
    <location>
        <begin position="30"/>
        <end position="1619"/>
    </location>
</feature>
<dbReference type="InterPro" id="IPR006710">
    <property type="entry name" value="Glyco_hydro_43"/>
</dbReference>
<reference evidence="7" key="1">
    <citation type="journal article" date="2021" name="PeerJ">
        <title>Extensive microbial diversity within the chicken gut microbiome revealed by metagenomics and culture.</title>
        <authorList>
            <person name="Gilroy R."/>
            <person name="Ravi A."/>
            <person name="Getino M."/>
            <person name="Pursley I."/>
            <person name="Horton D.L."/>
            <person name="Alikhan N.F."/>
            <person name="Baker D."/>
            <person name="Gharbi K."/>
            <person name="Hall N."/>
            <person name="Watson M."/>
            <person name="Adriaenssens E.M."/>
            <person name="Foster-Nyarko E."/>
            <person name="Jarju S."/>
            <person name="Secka A."/>
            <person name="Antonio M."/>
            <person name="Oren A."/>
            <person name="Chaudhuri R.R."/>
            <person name="La Ragione R."/>
            <person name="Hildebrand F."/>
            <person name="Pallen M.J."/>
        </authorList>
    </citation>
    <scope>NUCLEOTIDE SEQUENCE</scope>
    <source>
        <strain evidence="7">CHK196-3914</strain>
    </source>
</reference>
<dbReference type="Pfam" id="PF04616">
    <property type="entry name" value="Glyco_hydro_43"/>
    <property type="match status" value="1"/>
</dbReference>
<dbReference type="PROSITE" id="PS51318">
    <property type="entry name" value="TAT"/>
    <property type="match status" value="1"/>
</dbReference>
<dbReference type="PANTHER" id="PTHR43817">
    <property type="entry name" value="GLYCOSYL HYDROLASE"/>
    <property type="match status" value="1"/>
</dbReference>
<dbReference type="InterPro" id="IPR006311">
    <property type="entry name" value="TAT_signal"/>
</dbReference>
<keyword evidence="4" id="KW-0326">Glycosidase</keyword>
<dbReference type="InterPro" id="IPR003599">
    <property type="entry name" value="Ig_sub"/>
</dbReference>
<sequence>MKIRRKIIAGILAASMVATAGTVPSAAHAEENPADGAERIVASLNFDDETVGDASAVTKSWADYTGNITYAEGRTGKAIQLDGYGLRLNQKNVGAEYTVSMWMKHDSVLAENQQILFLGHGDSSSENWLDIGGDRGSNRTYEIWTRNTTASSEISGWNYLDESVPQITGEWVMLTVTGDGNSFRAYVNGQQVELTGGGMTDASIRNAANVLNGENQDIYVGVNYWDTAFSGLVDDIVVYGDDLSAEEISALYEQQYTEYVAEHLSLGDLTSVSEDLTLPVSDADGKVSIAWSSDHEDIISNDGTVTRPQTDKDVEVTLTAIFTYGSAEIKKEYTVTVKREDTAADLEEAADALTLCTVTAEDLNLPSEGEKGTAITWSSSDPEVMTDDGKIVSRPAAGEGNAAITLTASISKNGAEITKDFEVEVLEEYYGYIYGYITGDNDRTGSLHLAYSTDGENYTALNSNAGIHFAKIDTNDGTKDLSTGIRFTEISLFRKADGSFGMAAPQGKDQKQVYIYDSEDLLTYSGERLIATNSDLGNVSDVAVKYDASVGGYYLCWTAAGSQYANVTTDLNTFGAAENAEYSRDELNADAKVPDGAKNGSVIGVTKDEYETILNHFAMAAYVSTEQPEEITVDTAADVEDALPDTVSVSYDDGSASAMNVAWDVDTPDFSKAGTYTVTGTLSSYVNPLIEERADPQIIYDETDKCYYFTASYPAYGNVNNGYDRIILRKADTISGLSDDNTEITIWKAPSSGQMAKHVWAPELHKVDGRWYVFFAAGNSDNIWAIRPYVLVCQGDDPYDPDNWVQEDGTAEIHAATSEDSAYFQHMSLDMTYFTDEDSDGTTHHYVIWADIIGQSALYMQEIDPERPWAGTGKVIQLTTPEYGWERDSERVNEGPAILKHDGRIFCTFSASGTGPEYCIGLLYADEDSDLMDPDSWTKLSYPILTSEDVPGEYGPGHNSFTVDADGNPVFVYHARSEECYLDQCEYASSDPLYDPCRHARVKNVHWSRDGLPILKMSADEELPEGAEKVTIQVTVREDSEVVRDLSDAVISGVENAVENGSQIRPDISVSWGTAVLEEGTDYTVDYGQNILAGEGSVTITAVEGGRYTGEQTVTFRILPYLIADFTFDDPENGLQGGNAAAAAAGGRIDYVERDGGYAAQFTAGDQDYLNVTAADGSSLLTGYDEISISYDLLVPDTSGTNWVYYIAPDDTSLTWNTNGNKERYLGVLIKDGNLEAERYNNNGSRPANPSASVEEGTWTHVDIVYVQDCTQVYVDGELKSQADTNYQLTDILGDESIFQIGKANWAPGEYSTMTLDNFRIVAGNVTEEPEEPIELQILSDPEDYAGAKGETAVFEIRAVGTGLNYQWQYCNASSDIWRDSSMEGSSTSRLSVEVAGYRDGQKYRCVVTDAEGNTAVSGTAVITVAEPEAPVITGQPEDYTGSVGETARFTVQASGTGLTYQWQYCNASSNIWRDSSMPGSGTETIRVPITNSRDGQKYRCVVTGENGGSVISRVVYLTVGIAEGAPEITVQPEDFTGAAGETAQFTVQASGTGLTYKWQYCNAGSNVWRGSSMKGNGSSSLSVPVTAARDGQKYRCVITSENGRSVITEEAVLYCVQQ</sequence>
<protein>
    <submittedName>
        <fullName evidence="7">Family 43 glycosylhydrolase</fullName>
    </submittedName>
</protein>
<dbReference type="InterPro" id="IPR046780">
    <property type="entry name" value="aBig_2"/>
</dbReference>
<evidence type="ECO:0000259" key="6">
    <source>
        <dbReference type="PROSITE" id="PS50835"/>
    </source>
</evidence>
<evidence type="ECO:0000256" key="1">
    <source>
        <dbReference type="ARBA" id="ARBA00009865"/>
    </source>
</evidence>
<name>A0A9D2G9P6_9FIRM</name>
<organism evidence="7 8">
    <name type="scientific">Candidatus Mediterraneibacter stercoravium</name>
    <dbReference type="NCBI Taxonomy" id="2838685"/>
    <lineage>
        <taxon>Bacteria</taxon>
        <taxon>Bacillati</taxon>
        <taxon>Bacillota</taxon>
        <taxon>Clostridia</taxon>
        <taxon>Lachnospirales</taxon>
        <taxon>Lachnospiraceae</taxon>
        <taxon>Mediterraneibacter</taxon>
    </lineage>
</organism>
<feature type="domain" description="Ig-like" evidence="6">
    <location>
        <begin position="1527"/>
        <end position="1615"/>
    </location>
</feature>
<reference evidence="7" key="2">
    <citation type="submission" date="2021-04" db="EMBL/GenBank/DDBJ databases">
        <authorList>
            <person name="Gilroy R."/>
        </authorList>
    </citation>
    <scope>NUCLEOTIDE SEQUENCE</scope>
    <source>
        <strain evidence="7">CHK196-3914</strain>
    </source>
</reference>
<feature type="domain" description="Ig-like" evidence="6">
    <location>
        <begin position="1431"/>
        <end position="1517"/>
    </location>
</feature>
<dbReference type="SMART" id="SM00409">
    <property type="entry name" value="IG"/>
    <property type="match status" value="3"/>
</dbReference>
<keyword evidence="2 5" id="KW-0732">Signal</keyword>
<dbReference type="PROSITE" id="PS50835">
    <property type="entry name" value="IG_LIKE"/>
    <property type="match status" value="3"/>
</dbReference>
<accession>A0A9D2G9P6</accession>
<evidence type="ECO:0000256" key="5">
    <source>
        <dbReference type="SAM" id="SignalP"/>
    </source>
</evidence>
<dbReference type="SUPFAM" id="SSF48726">
    <property type="entry name" value="Immunoglobulin"/>
    <property type="match status" value="3"/>
</dbReference>
<dbReference type="InterPro" id="IPR013320">
    <property type="entry name" value="ConA-like_dom_sf"/>
</dbReference>
<gene>
    <name evidence="7" type="ORF">H9723_10860</name>
</gene>
<dbReference type="Gene3D" id="2.60.40.10">
    <property type="entry name" value="Immunoglobulins"/>
    <property type="match status" value="3"/>
</dbReference>
<evidence type="ECO:0000256" key="4">
    <source>
        <dbReference type="ARBA" id="ARBA00023295"/>
    </source>
</evidence>
<dbReference type="Proteomes" id="UP000824116">
    <property type="component" value="Unassembled WGS sequence"/>
</dbReference>
<evidence type="ECO:0000256" key="3">
    <source>
        <dbReference type="ARBA" id="ARBA00022801"/>
    </source>
</evidence>
<comment type="similarity">
    <text evidence="1">Belongs to the glycosyl hydrolase 43 family.</text>
</comment>
<keyword evidence="3" id="KW-0378">Hydrolase</keyword>
<feature type="domain" description="Ig-like" evidence="6">
    <location>
        <begin position="1333"/>
        <end position="1424"/>
    </location>
</feature>
<dbReference type="InterPro" id="IPR007110">
    <property type="entry name" value="Ig-like_dom"/>
</dbReference>
<dbReference type="GO" id="GO:0004553">
    <property type="term" value="F:hydrolase activity, hydrolyzing O-glycosyl compounds"/>
    <property type="evidence" value="ECO:0007669"/>
    <property type="project" value="InterPro"/>
</dbReference>
<dbReference type="Pfam" id="PF20578">
    <property type="entry name" value="aBig_2"/>
    <property type="match status" value="2"/>
</dbReference>
<evidence type="ECO:0000256" key="2">
    <source>
        <dbReference type="ARBA" id="ARBA00022729"/>
    </source>
</evidence>
<comment type="caution">
    <text evidence="7">The sequence shown here is derived from an EMBL/GenBank/DDBJ whole genome shotgun (WGS) entry which is preliminary data.</text>
</comment>
<dbReference type="Gene3D" id="2.60.120.200">
    <property type="match status" value="2"/>
</dbReference>
<dbReference type="InterPro" id="IPR036179">
    <property type="entry name" value="Ig-like_dom_sf"/>
</dbReference>
<dbReference type="PANTHER" id="PTHR43817:SF1">
    <property type="entry name" value="HYDROLASE, FAMILY 43, PUTATIVE (AFU_ORTHOLOGUE AFUA_3G01660)-RELATED"/>
    <property type="match status" value="1"/>
</dbReference>
<dbReference type="SUPFAM" id="SSF49899">
    <property type="entry name" value="Concanavalin A-like lectins/glucanases"/>
    <property type="match status" value="2"/>
</dbReference>
<dbReference type="InterPro" id="IPR023296">
    <property type="entry name" value="Glyco_hydro_beta-prop_sf"/>
</dbReference>